<name>A0A1H8BRG3_STIAU</name>
<organism evidence="7 8">
    <name type="scientific">Stigmatella aurantiaca</name>
    <dbReference type="NCBI Taxonomy" id="41"/>
    <lineage>
        <taxon>Bacteria</taxon>
        <taxon>Pseudomonadati</taxon>
        <taxon>Myxococcota</taxon>
        <taxon>Myxococcia</taxon>
        <taxon>Myxococcales</taxon>
        <taxon>Cystobacterineae</taxon>
        <taxon>Archangiaceae</taxon>
        <taxon>Stigmatella</taxon>
    </lineage>
</organism>
<evidence type="ECO:0000313" key="7">
    <source>
        <dbReference type="EMBL" id="SEM85403.1"/>
    </source>
</evidence>
<gene>
    <name evidence="7" type="ORF">SAMN05444354_12472</name>
</gene>
<dbReference type="Pfam" id="PF03739">
    <property type="entry name" value="LptF_LptG"/>
    <property type="match status" value="1"/>
</dbReference>
<dbReference type="EMBL" id="FOAP01000024">
    <property type="protein sequence ID" value="SEM85403.1"/>
    <property type="molecule type" value="Genomic_DNA"/>
</dbReference>
<keyword evidence="5 6" id="KW-0472">Membrane</keyword>
<keyword evidence="3 6" id="KW-0812">Transmembrane</keyword>
<protein>
    <submittedName>
        <fullName evidence="7">Lipopolysaccharide export system permease protein</fullName>
    </submittedName>
</protein>
<feature type="transmembrane region" description="Helical" evidence="6">
    <location>
        <begin position="98"/>
        <end position="117"/>
    </location>
</feature>
<dbReference type="GO" id="GO:0015920">
    <property type="term" value="P:lipopolysaccharide transport"/>
    <property type="evidence" value="ECO:0007669"/>
    <property type="project" value="TreeGrafter"/>
</dbReference>
<keyword evidence="8" id="KW-1185">Reference proteome</keyword>
<dbReference type="InterPro" id="IPR005495">
    <property type="entry name" value="LptG/LptF_permease"/>
</dbReference>
<evidence type="ECO:0000256" key="1">
    <source>
        <dbReference type="ARBA" id="ARBA00004651"/>
    </source>
</evidence>
<comment type="subcellular location">
    <subcellularLocation>
        <location evidence="1">Cell membrane</location>
        <topology evidence="1">Multi-pass membrane protein</topology>
    </subcellularLocation>
</comment>
<evidence type="ECO:0000256" key="5">
    <source>
        <dbReference type="ARBA" id="ARBA00023136"/>
    </source>
</evidence>
<feature type="transmembrane region" description="Helical" evidence="6">
    <location>
        <begin position="54"/>
        <end position="77"/>
    </location>
</feature>
<dbReference type="OrthoDB" id="5499270at2"/>
<feature type="transmembrane region" description="Helical" evidence="6">
    <location>
        <begin position="12"/>
        <end position="34"/>
    </location>
</feature>
<proteinExistence type="predicted"/>
<evidence type="ECO:0000256" key="6">
    <source>
        <dbReference type="SAM" id="Phobius"/>
    </source>
</evidence>
<reference evidence="8" key="1">
    <citation type="submission" date="2016-10" db="EMBL/GenBank/DDBJ databases">
        <authorList>
            <person name="Varghese N."/>
            <person name="Submissions S."/>
        </authorList>
    </citation>
    <scope>NUCLEOTIDE SEQUENCE [LARGE SCALE GENOMIC DNA]</scope>
    <source>
        <strain evidence="8">DSM 17044</strain>
    </source>
</reference>
<feature type="transmembrane region" description="Helical" evidence="6">
    <location>
        <begin position="333"/>
        <end position="355"/>
    </location>
</feature>
<dbReference type="Proteomes" id="UP000182719">
    <property type="component" value="Unassembled WGS sequence"/>
</dbReference>
<evidence type="ECO:0000313" key="8">
    <source>
        <dbReference type="Proteomes" id="UP000182719"/>
    </source>
</evidence>
<dbReference type="RefSeq" id="WP_075010356.1">
    <property type="nucleotide sequence ID" value="NZ_FOAP01000024.1"/>
</dbReference>
<accession>A0A1H8BRG3</accession>
<feature type="transmembrane region" description="Helical" evidence="6">
    <location>
        <begin position="302"/>
        <end position="321"/>
    </location>
</feature>
<keyword evidence="4 6" id="KW-1133">Transmembrane helix</keyword>
<keyword evidence="2" id="KW-1003">Cell membrane</keyword>
<evidence type="ECO:0000256" key="2">
    <source>
        <dbReference type="ARBA" id="ARBA00022475"/>
    </source>
</evidence>
<dbReference type="PANTHER" id="PTHR33529">
    <property type="entry name" value="SLR0882 PROTEIN-RELATED"/>
    <property type="match status" value="1"/>
</dbReference>
<evidence type="ECO:0000256" key="4">
    <source>
        <dbReference type="ARBA" id="ARBA00022989"/>
    </source>
</evidence>
<sequence length="373" mass="41777">MRGTLFRYVMWTYARFVAGILAALLTVFLVVDFVDRSRAYTGEGWVLAVLELYWNKLLVTTQLLGPAALLLAAGAAVSTMRKRGEVTALRSLTFGPAALYLPVGAFALLMVAGLIAFDEWVVAKASRRVDEITTQRFNRWGDWRLYYTPKQWFRRGEHVFFLRSGSVQEGFQEVAILTLSSDFKLVRRLDADTMVPLDGTRWRLTGVQERSFSPDGRTTASAQPEAEYDLGVPASAFFIRPGRPEQMRLPELREQIHARTEVGLDSRQYELALYNRFAYPMVGLPAALMAVGLALRPSRKGHLTVAIVEGLLIAVAMWGLIVVSRTLVMTDRMAPSLAAWLPSCVLVVAATGLWLRREGWLLMPRRSVPPPSR</sequence>
<dbReference type="GO" id="GO:0043190">
    <property type="term" value="C:ATP-binding cassette (ABC) transporter complex"/>
    <property type="evidence" value="ECO:0007669"/>
    <property type="project" value="TreeGrafter"/>
</dbReference>
<evidence type="ECO:0000256" key="3">
    <source>
        <dbReference type="ARBA" id="ARBA00022692"/>
    </source>
</evidence>
<feature type="transmembrane region" description="Helical" evidence="6">
    <location>
        <begin position="277"/>
        <end position="295"/>
    </location>
</feature>
<dbReference type="AlphaFoldDB" id="A0A1H8BRG3"/>
<dbReference type="PANTHER" id="PTHR33529:SF6">
    <property type="entry name" value="YJGP_YJGQ FAMILY PERMEASE"/>
    <property type="match status" value="1"/>
</dbReference>